<dbReference type="PANTHER" id="PTHR48047">
    <property type="entry name" value="GLYCOSYLTRANSFERASE"/>
    <property type="match status" value="1"/>
</dbReference>
<sequence length="501" mass="57042">MAKYDDSQLYEIAMGLESSGQQFIWVVRGEEKNEENEVWLPHGFEERMKDRVLIIRGWAPQVLILDHDAGNVWGGERGDWEGNEAEEMRNKAREFKEMANKAVEGGGSSYSNLNSLIRELSSYQDLECELSNQVNVAIAMMLYQSSNKSVSISKFQKLRLYIKKPKMAQLHVLFFPMMSHGHMIPTLDIAKLFAARGVKSTIITTPLNVHYFTKSVERTNELGFQMGILKIDSRPLPPACLEGCENVDHITSDDLIPNFFKATTMLQGPLERLLDKVRVDCLVADVFFPWATDVAAKFGIPRLVFHGTSFFALCASENVRLYNPHREVSSDDEPFLVPDLPHQISLTKMQLSPEEQDESESDFAELRIRMKESELSSYGVIVNSFYKLETEYADYYKNVLKRRAWHIGPVSLCNREIEDKAQRGKEASIDEHDIGALKWRLVIGGVRREEIGKVVQQVMVGEEAEKMRNKARGFKEMTVKVIEEGGSSHNDLNFLICELSS</sequence>
<dbReference type="FunFam" id="3.40.50.2000:FF:000071">
    <property type="entry name" value="Glycosyltransferase"/>
    <property type="match status" value="1"/>
</dbReference>
<gene>
    <name evidence="4" type="ORF">RHSIM_Rhsim11G0162200</name>
</gene>
<accession>A0A834G7V0</accession>
<evidence type="ECO:0000313" key="4">
    <source>
        <dbReference type="EMBL" id="KAF7127796.1"/>
    </source>
</evidence>
<dbReference type="EMBL" id="WJXA01000011">
    <property type="protein sequence ID" value="KAF7127796.1"/>
    <property type="molecule type" value="Genomic_DNA"/>
</dbReference>
<dbReference type="Proteomes" id="UP000626092">
    <property type="component" value="Unassembled WGS sequence"/>
</dbReference>
<comment type="similarity">
    <text evidence="1">Belongs to the UDP-glycosyltransferase family.</text>
</comment>
<dbReference type="GO" id="GO:0035251">
    <property type="term" value="F:UDP-glucosyltransferase activity"/>
    <property type="evidence" value="ECO:0007669"/>
    <property type="project" value="TreeGrafter"/>
</dbReference>
<evidence type="ECO:0000256" key="3">
    <source>
        <dbReference type="ARBA" id="ARBA00022679"/>
    </source>
</evidence>
<organism evidence="4 5">
    <name type="scientific">Rhododendron simsii</name>
    <name type="common">Sims's rhododendron</name>
    <dbReference type="NCBI Taxonomy" id="118357"/>
    <lineage>
        <taxon>Eukaryota</taxon>
        <taxon>Viridiplantae</taxon>
        <taxon>Streptophyta</taxon>
        <taxon>Embryophyta</taxon>
        <taxon>Tracheophyta</taxon>
        <taxon>Spermatophyta</taxon>
        <taxon>Magnoliopsida</taxon>
        <taxon>eudicotyledons</taxon>
        <taxon>Gunneridae</taxon>
        <taxon>Pentapetalae</taxon>
        <taxon>asterids</taxon>
        <taxon>Ericales</taxon>
        <taxon>Ericaceae</taxon>
        <taxon>Ericoideae</taxon>
        <taxon>Rhodoreae</taxon>
        <taxon>Rhododendron</taxon>
    </lineage>
</organism>
<protein>
    <submittedName>
        <fullName evidence="4">Uncharacterized protein</fullName>
    </submittedName>
</protein>
<keyword evidence="3" id="KW-0808">Transferase</keyword>
<name>A0A834G7V0_RHOSS</name>
<evidence type="ECO:0000313" key="5">
    <source>
        <dbReference type="Proteomes" id="UP000626092"/>
    </source>
</evidence>
<reference evidence="4" key="1">
    <citation type="submission" date="2019-11" db="EMBL/GenBank/DDBJ databases">
        <authorList>
            <person name="Liu Y."/>
            <person name="Hou J."/>
            <person name="Li T.-Q."/>
            <person name="Guan C.-H."/>
            <person name="Wu X."/>
            <person name="Wu H.-Z."/>
            <person name="Ling F."/>
            <person name="Zhang R."/>
            <person name="Shi X.-G."/>
            <person name="Ren J.-P."/>
            <person name="Chen E.-F."/>
            <person name="Sun J.-M."/>
        </authorList>
    </citation>
    <scope>NUCLEOTIDE SEQUENCE</scope>
    <source>
        <strain evidence="4">Adult_tree_wgs_1</strain>
        <tissue evidence="4">Leaves</tissue>
    </source>
</reference>
<dbReference type="AlphaFoldDB" id="A0A834G7V0"/>
<evidence type="ECO:0000256" key="2">
    <source>
        <dbReference type="ARBA" id="ARBA00022676"/>
    </source>
</evidence>
<comment type="caution">
    <text evidence="4">The sequence shown here is derived from an EMBL/GenBank/DDBJ whole genome shotgun (WGS) entry which is preliminary data.</text>
</comment>
<keyword evidence="2" id="KW-0328">Glycosyltransferase</keyword>
<proteinExistence type="inferred from homology"/>
<dbReference type="Gene3D" id="3.40.50.2000">
    <property type="entry name" value="Glycogen Phosphorylase B"/>
    <property type="match status" value="6"/>
</dbReference>
<dbReference type="PANTHER" id="PTHR48047:SF45">
    <property type="entry name" value="SCOPOLETIN GLUCOSYLTRANSFERASE-LIKE"/>
    <property type="match status" value="1"/>
</dbReference>
<dbReference type="OrthoDB" id="5835829at2759"/>
<evidence type="ECO:0000256" key="1">
    <source>
        <dbReference type="ARBA" id="ARBA00009995"/>
    </source>
</evidence>
<keyword evidence="5" id="KW-1185">Reference proteome</keyword>
<dbReference type="SUPFAM" id="SSF53756">
    <property type="entry name" value="UDP-Glycosyltransferase/glycogen phosphorylase"/>
    <property type="match status" value="2"/>
</dbReference>